<gene>
    <name evidence="2" type="ORF">SAM40697_0109</name>
    <name evidence="3" type="ORF">SAM40697_6816</name>
</gene>
<dbReference type="Proteomes" id="UP000076720">
    <property type="component" value="Chromosome"/>
</dbReference>
<evidence type="ECO:0000256" key="1">
    <source>
        <dbReference type="SAM" id="MobiDB-lite"/>
    </source>
</evidence>
<feature type="compositionally biased region" description="Basic and acidic residues" evidence="1">
    <location>
        <begin position="14"/>
        <end position="23"/>
    </location>
</feature>
<feature type="region of interest" description="Disordered" evidence="1">
    <location>
        <begin position="1"/>
        <end position="29"/>
    </location>
</feature>
<name>A0ABM6ASB2_STRAM</name>
<feature type="region of interest" description="Disordered" evidence="1">
    <location>
        <begin position="104"/>
        <end position="124"/>
    </location>
</feature>
<reference evidence="4" key="1">
    <citation type="submission" date="2015-10" db="EMBL/GenBank/DDBJ databases">
        <title>Complete genome sequence of Streptomyces ambofaciens DSM 40697.</title>
        <authorList>
            <person name="Thibessard A."/>
            <person name="Leblond P."/>
        </authorList>
    </citation>
    <scope>NUCLEOTIDE SEQUENCE [LARGE SCALE GENOMIC DNA]</scope>
    <source>
        <strain evidence="4">DSM 40697</strain>
    </source>
</reference>
<sequence>MWVSIVTGAVPSGQEHDPRERHVGHQGARPARWNSALGYAARSRPAIVAAGTACAAPQVSPALVAAMLKSESDFDPHLSDPAADEYGIARWTSRVLRYYLPPGRQDRVARPPLDAGTSRHRPRP</sequence>
<evidence type="ECO:0000313" key="3">
    <source>
        <dbReference type="EMBL" id="ANB10768.1"/>
    </source>
</evidence>
<keyword evidence="4" id="KW-1185">Reference proteome</keyword>
<proteinExistence type="predicted"/>
<accession>A0ABM6ASB2</accession>
<dbReference type="EMBL" id="CP012949">
    <property type="protein sequence ID" value="ANB04072.1"/>
    <property type="molecule type" value="Genomic_DNA"/>
</dbReference>
<protein>
    <submittedName>
        <fullName evidence="2">Uncharacterized protein</fullName>
    </submittedName>
</protein>
<dbReference type="RefSeq" id="WP_063480854.1">
    <property type="nucleotide sequence ID" value="NZ_CP012949.1"/>
</dbReference>
<evidence type="ECO:0000313" key="4">
    <source>
        <dbReference type="Proteomes" id="UP000076720"/>
    </source>
</evidence>
<evidence type="ECO:0000313" key="2">
    <source>
        <dbReference type="EMBL" id="ANB04072.1"/>
    </source>
</evidence>
<organism evidence="2 4">
    <name type="scientific">Streptomyces ambofaciens</name>
    <dbReference type="NCBI Taxonomy" id="1889"/>
    <lineage>
        <taxon>Bacteria</taxon>
        <taxon>Bacillati</taxon>
        <taxon>Actinomycetota</taxon>
        <taxon>Actinomycetes</taxon>
        <taxon>Kitasatosporales</taxon>
        <taxon>Streptomycetaceae</taxon>
        <taxon>Streptomyces</taxon>
    </lineage>
</organism>
<reference evidence="2 4" key="2">
    <citation type="journal article" date="2016" name="Genome Announc.">
        <title>Complete Genome Sequence of Streptomyces ambofaciens DSM 40697, a Paradigm for Genome Plasticity Studies.</title>
        <authorList>
            <person name="Thibessard A."/>
            <person name="Leblond P."/>
        </authorList>
    </citation>
    <scope>NUCLEOTIDE SEQUENCE [LARGE SCALE GENOMIC DNA]</scope>
    <source>
        <strain evidence="2 4">DSM 40697</strain>
    </source>
</reference>
<dbReference type="EMBL" id="CP012949">
    <property type="protein sequence ID" value="ANB10768.1"/>
    <property type="molecule type" value="Genomic_DNA"/>
</dbReference>